<comment type="caution">
    <text evidence="1">The sequence shown here is derived from an EMBL/GenBank/DDBJ whole genome shotgun (WGS) entry which is preliminary data.</text>
</comment>
<name>A0AC61DB37_9FIRM</name>
<gene>
    <name evidence="1" type="ORF">CS063_12535</name>
</gene>
<reference evidence="1" key="1">
    <citation type="submission" date="2017-10" db="EMBL/GenBank/DDBJ databases">
        <title>Genome sequence of cellulolytic Lachnospiraceae bacterium XHS1971 isolated from hotspring sediment.</title>
        <authorList>
            <person name="Vasudevan G."/>
            <person name="Joshi A.J."/>
            <person name="Hivarkar S."/>
            <person name="Lanjekar V.B."/>
            <person name="Dhakephalkar P.K."/>
            <person name="Dagar S."/>
        </authorList>
    </citation>
    <scope>NUCLEOTIDE SEQUENCE</scope>
    <source>
        <strain evidence="1">XHS1971</strain>
    </source>
</reference>
<sequence>MKEQGRKYFKEDIRRTFLIYALIPISMITLITYCSAFFIWNRMIISQTRDKNRRMQQKLEQVVTSFMKKTVEFAEDADFYEKLQQPRQKSAIYQKLYTFSNSIEEQVDFYIFDEKLEMLAGSTKEIPNFIPKDSHISWGITKRMKDNPTDIILECNKTYKDNLQRTKLLIGHTILQDNQIKGYILFILYGDEFIKTSGSPTTQILVTDQYDNLFLATTPGFSNTLDKIKGEFKEEDNYVTIDGDKYYKEKSSIVEGKLRIYTFTSVGRLMKVFIWAGLFFILVILTLSIAMLVIAEKIAKEKTHIIDRMVDAFKEVQEGNLDVTLDIKSYDEFEIIGESYNLMLASIKNLLLINEERVRQTILSEIKQLESQFNPHFLFNTLEHIRYMAKLDPHAASKMIVSLSTLLRYSINNNLSDVTIAEDLEYTKSYLHIQQYRFSERFHYTTYMERGTEECIVPKLILQPIIENAIKYGFGDKEDLTVRIKVSFLADDLVIVIYDDGVGMQQEILEELQHLLKQGNNTSNHIGLYNVHRRIQLMYGEAYGVELKSEIGEGTVVKIILPINKRGK</sequence>
<keyword evidence="2" id="KW-1185">Reference proteome</keyword>
<keyword evidence="1" id="KW-0808">Transferase</keyword>
<evidence type="ECO:0000313" key="1">
    <source>
        <dbReference type="EMBL" id="PHV69968.1"/>
    </source>
</evidence>
<dbReference type="Proteomes" id="UP000224460">
    <property type="component" value="Unassembled WGS sequence"/>
</dbReference>
<dbReference type="EMBL" id="PEDL01000015">
    <property type="protein sequence ID" value="PHV69968.1"/>
    <property type="molecule type" value="Genomic_DNA"/>
</dbReference>
<proteinExistence type="predicted"/>
<keyword evidence="1" id="KW-0418">Kinase</keyword>
<accession>A0AC61DB37</accession>
<evidence type="ECO:0000313" key="2">
    <source>
        <dbReference type="Proteomes" id="UP000224460"/>
    </source>
</evidence>
<protein>
    <submittedName>
        <fullName evidence="1">Histidine kinase</fullName>
    </submittedName>
</protein>
<organism evidence="1 2">
    <name type="scientific">Sporanaerobium hydrogeniformans</name>
    <dbReference type="NCBI Taxonomy" id="3072179"/>
    <lineage>
        <taxon>Bacteria</taxon>
        <taxon>Bacillati</taxon>
        <taxon>Bacillota</taxon>
        <taxon>Clostridia</taxon>
        <taxon>Lachnospirales</taxon>
        <taxon>Lachnospiraceae</taxon>
        <taxon>Sporanaerobium</taxon>
    </lineage>
</organism>